<dbReference type="RefSeq" id="WP_133225002.1">
    <property type="nucleotide sequence ID" value="NZ_SMRT01000001.1"/>
</dbReference>
<evidence type="ECO:0008006" key="3">
    <source>
        <dbReference type="Google" id="ProtNLM"/>
    </source>
</evidence>
<sequence length="159" mass="17843">MQINAEALRQLMLNRGYLQIPSNGVSMIPLIRSRSICRFEPLVPDELQPGDIVLFVSHAGELVGHRFMAKTDVGGEVRYICKGDSNKLIDPPIAADRIIGRMVSIQGARHQIRTDHALMKLYAKLLVNVRPLSLCIHYGLRIARKCRRLMLALSRSSSN</sequence>
<reference evidence="1 2" key="1">
    <citation type="submission" date="2019-03" db="EMBL/GenBank/DDBJ databases">
        <title>This is whole genome sequence of Paenibacillus sp MS74 strain.</title>
        <authorList>
            <person name="Trinh H.N."/>
        </authorList>
    </citation>
    <scope>NUCLEOTIDE SEQUENCE [LARGE SCALE GENOMIC DNA]</scope>
    <source>
        <strain evidence="1 2">MS74</strain>
    </source>
</reference>
<evidence type="ECO:0000313" key="2">
    <source>
        <dbReference type="Proteomes" id="UP000295636"/>
    </source>
</evidence>
<proteinExistence type="predicted"/>
<protein>
    <recommendedName>
        <fullName evidence="3">Signal peptidase I</fullName>
    </recommendedName>
</protein>
<organism evidence="1 2">
    <name type="scientific">Paenibacillus piri</name>
    <dbReference type="NCBI Taxonomy" id="2547395"/>
    <lineage>
        <taxon>Bacteria</taxon>
        <taxon>Bacillati</taxon>
        <taxon>Bacillota</taxon>
        <taxon>Bacilli</taxon>
        <taxon>Bacillales</taxon>
        <taxon>Paenibacillaceae</taxon>
        <taxon>Paenibacillus</taxon>
    </lineage>
</organism>
<dbReference type="OrthoDB" id="2860586at2"/>
<dbReference type="AlphaFoldDB" id="A0A4R5KXI4"/>
<gene>
    <name evidence="1" type="ORF">E1757_01215</name>
</gene>
<dbReference type="Proteomes" id="UP000295636">
    <property type="component" value="Unassembled WGS sequence"/>
</dbReference>
<keyword evidence="2" id="KW-1185">Reference proteome</keyword>
<dbReference type="EMBL" id="SMRT01000001">
    <property type="protein sequence ID" value="TDG00293.1"/>
    <property type="molecule type" value="Genomic_DNA"/>
</dbReference>
<evidence type="ECO:0000313" key="1">
    <source>
        <dbReference type="EMBL" id="TDG00293.1"/>
    </source>
</evidence>
<dbReference type="CDD" id="cd06462">
    <property type="entry name" value="Peptidase_S24_S26"/>
    <property type="match status" value="1"/>
</dbReference>
<name>A0A4R5KXI4_9BACL</name>
<comment type="caution">
    <text evidence="1">The sequence shown here is derived from an EMBL/GenBank/DDBJ whole genome shotgun (WGS) entry which is preliminary data.</text>
</comment>
<accession>A0A4R5KXI4</accession>